<feature type="domain" description="DUF6594" evidence="2">
    <location>
        <begin position="70"/>
        <end position="158"/>
    </location>
</feature>
<proteinExistence type="predicted"/>
<keyword evidence="4" id="KW-1185">Reference proteome</keyword>
<keyword evidence="1" id="KW-0472">Membrane</keyword>
<dbReference type="InterPro" id="IPR046529">
    <property type="entry name" value="DUF6594"/>
</dbReference>
<evidence type="ECO:0000259" key="2">
    <source>
        <dbReference type="Pfam" id="PF20237"/>
    </source>
</evidence>
<feature type="transmembrane region" description="Helical" evidence="1">
    <location>
        <begin position="145"/>
        <end position="163"/>
    </location>
</feature>
<name>A0A8H4VYY8_9HELO</name>
<dbReference type="AlphaFoldDB" id="A0A8H4VYY8"/>
<accession>A0A8H4VYY8</accession>
<sequence length="165" mass="18003">MLLVRAIQLELNVERLNDRIDTTLQAYATAIRNYGTLSQDALTLSESPERRRDLLKGIQPLLQLGGEDKYPYSDLEGEGREKRAARKVPFDRLWMGVVGGIAVFGPMILMVLERPTRTSLITVSAATMLFTLGLAFNAKTTSGKDVLAAVAAYAAVLVVFVGTST</sequence>
<dbReference type="Pfam" id="PF20237">
    <property type="entry name" value="DUF6594"/>
    <property type="match status" value="1"/>
</dbReference>
<dbReference type="Proteomes" id="UP000566819">
    <property type="component" value="Unassembled WGS sequence"/>
</dbReference>
<dbReference type="OrthoDB" id="3498999at2759"/>
<reference evidence="3 4" key="1">
    <citation type="submission" date="2020-03" db="EMBL/GenBank/DDBJ databases">
        <title>Draft Genome Sequence of Cudoniella acicularis.</title>
        <authorList>
            <person name="Buettner E."/>
            <person name="Kellner H."/>
        </authorList>
    </citation>
    <scope>NUCLEOTIDE SEQUENCE [LARGE SCALE GENOMIC DNA]</scope>
    <source>
        <strain evidence="3 4">DSM 108380</strain>
    </source>
</reference>
<comment type="caution">
    <text evidence="3">The sequence shown here is derived from an EMBL/GenBank/DDBJ whole genome shotgun (WGS) entry which is preliminary data.</text>
</comment>
<organism evidence="3 4">
    <name type="scientific">Cudoniella acicularis</name>
    <dbReference type="NCBI Taxonomy" id="354080"/>
    <lineage>
        <taxon>Eukaryota</taxon>
        <taxon>Fungi</taxon>
        <taxon>Dikarya</taxon>
        <taxon>Ascomycota</taxon>
        <taxon>Pezizomycotina</taxon>
        <taxon>Leotiomycetes</taxon>
        <taxon>Helotiales</taxon>
        <taxon>Tricladiaceae</taxon>
        <taxon>Cudoniella</taxon>
    </lineage>
</organism>
<keyword evidence="1" id="KW-0812">Transmembrane</keyword>
<feature type="transmembrane region" description="Helical" evidence="1">
    <location>
        <begin position="93"/>
        <end position="112"/>
    </location>
</feature>
<feature type="transmembrane region" description="Helical" evidence="1">
    <location>
        <begin position="118"/>
        <end position="138"/>
    </location>
</feature>
<protein>
    <recommendedName>
        <fullName evidence="2">DUF6594 domain-containing protein</fullName>
    </recommendedName>
</protein>
<keyword evidence="1" id="KW-1133">Transmembrane helix</keyword>
<gene>
    <name evidence="3" type="ORF">G7Y89_g12652</name>
</gene>
<evidence type="ECO:0000256" key="1">
    <source>
        <dbReference type="SAM" id="Phobius"/>
    </source>
</evidence>
<evidence type="ECO:0000313" key="3">
    <source>
        <dbReference type="EMBL" id="KAF4625515.1"/>
    </source>
</evidence>
<evidence type="ECO:0000313" key="4">
    <source>
        <dbReference type="Proteomes" id="UP000566819"/>
    </source>
</evidence>
<dbReference type="EMBL" id="JAAMPI010001360">
    <property type="protein sequence ID" value="KAF4625515.1"/>
    <property type="molecule type" value="Genomic_DNA"/>
</dbReference>